<keyword evidence="2" id="KW-1133">Transmembrane helix</keyword>
<protein>
    <recommendedName>
        <fullName evidence="6">FZ domain-containing protein</fullName>
    </recommendedName>
</protein>
<keyword evidence="5" id="KW-1185">Reference proteome</keyword>
<feature type="coiled-coil region" evidence="1">
    <location>
        <begin position="352"/>
        <end position="379"/>
    </location>
</feature>
<keyword evidence="1" id="KW-0175">Coiled coil</keyword>
<keyword evidence="2" id="KW-0472">Membrane</keyword>
<evidence type="ECO:0000256" key="1">
    <source>
        <dbReference type="SAM" id="Coils"/>
    </source>
</evidence>
<reference evidence="4" key="1">
    <citation type="submission" date="2022-08" db="UniProtKB">
        <authorList>
            <consortium name="EnsemblMetazoa"/>
        </authorList>
    </citation>
    <scope>IDENTIFICATION</scope>
    <source>
        <strain evidence="4">05x7-T-G4-1.051#20</strain>
    </source>
</reference>
<accession>A0A8W8J4E7</accession>
<feature type="transmembrane region" description="Helical" evidence="2">
    <location>
        <begin position="180"/>
        <end position="204"/>
    </location>
</feature>
<sequence>MASRWNSVLILTLLISSSFQVALGFEKPCDVSDSTIEIVQFCPTSEQTFKDAAEKKNCAAIPNKCESFVYHCVRNRQKNALIEVCAPWLYIVDHVCGTYHEGFQSIRRTEEPCNATDNCPYRYNSTDQFKYQSCYQLASSSTVPAITTHHGYTTMETTLPRDPKETTKDGKEERQECSEFIPFSSAFGAALGSTLGLFCIWCIIRVFRKLRSKVDFNIVTETSCKDHLLTKDEQSTVDEVWDNNENREQTLDQSTNLRHTQAALNMKYTANTEERVSSLDDSSNVTIYDRPPSPIRFSRTLTRERRVPVSTPTPEPDVVNINIVTELDTELPKCEHCRRGDARRQLSKIHDIDENDKLIEELQSRIKELEEENSKLKEREKII</sequence>
<evidence type="ECO:0008006" key="6">
    <source>
        <dbReference type="Google" id="ProtNLM"/>
    </source>
</evidence>
<name>A0A8W8J4E7_MAGGI</name>
<dbReference type="Proteomes" id="UP000005408">
    <property type="component" value="Unassembled WGS sequence"/>
</dbReference>
<keyword evidence="3" id="KW-0732">Signal</keyword>
<evidence type="ECO:0000256" key="3">
    <source>
        <dbReference type="SAM" id="SignalP"/>
    </source>
</evidence>
<evidence type="ECO:0000313" key="5">
    <source>
        <dbReference type="Proteomes" id="UP000005408"/>
    </source>
</evidence>
<feature type="chain" id="PRO_5036486779" description="FZ domain-containing protein" evidence="3">
    <location>
        <begin position="25"/>
        <end position="383"/>
    </location>
</feature>
<dbReference type="AlphaFoldDB" id="A0A8W8J4E7"/>
<keyword evidence="2" id="KW-0812">Transmembrane</keyword>
<evidence type="ECO:0000313" key="4">
    <source>
        <dbReference type="EnsemblMetazoa" id="G16995.1:cds"/>
    </source>
</evidence>
<dbReference type="EnsemblMetazoa" id="G16995.1">
    <property type="protein sequence ID" value="G16995.1:cds"/>
    <property type="gene ID" value="G16995"/>
</dbReference>
<proteinExistence type="predicted"/>
<organism evidence="4 5">
    <name type="scientific">Magallana gigas</name>
    <name type="common">Pacific oyster</name>
    <name type="synonym">Crassostrea gigas</name>
    <dbReference type="NCBI Taxonomy" id="29159"/>
    <lineage>
        <taxon>Eukaryota</taxon>
        <taxon>Metazoa</taxon>
        <taxon>Spiralia</taxon>
        <taxon>Lophotrochozoa</taxon>
        <taxon>Mollusca</taxon>
        <taxon>Bivalvia</taxon>
        <taxon>Autobranchia</taxon>
        <taxon>Pteriomorphia</taxon>
        <taxon>Ostreida</taxon>
        <taxon>Ostreoidea</taxon>
        <taxon>Ostreidae</taxon>
        <taxon>Magallana</taxon>
    </lineage>
</organism>
<feature type="signal peptide" evidence="3">
    <location>
        <begin position="1"/>
        <end position="24"/>
    </location>
</feature>
<evidence type="ECO:0000256" key="2">
    <source>
        <dbReference type="SAM" id="Phobius"/>
    </source>
</evidence>